<dbReference type="Pfam" id="PF00076">
    <property type="entry name" value="RRM_1"/>
    <property type="match status" value="1"/>
</dbReference>
<accession>A0A9P6JHG6</accession>
<dbReference type="GO" id="GO:0000175">
    <property type="term" value="F:3'-5'-RNA exonuclease activity"/>
    <property type="evidence" value="ECO:0007669"/>
    <property type="project" value="InterPro"/>
</dbReference>
<dbReference type="PROSITE" id="PS50102">
    <property type="entry name" value="RRM"/>
    <property type="match status" value="1"/>
</dbReference>
<feature type="region of interest" description="Disordered" evidence="5">
    <location>
        <begin position="1"/>
        <end position="36"/>
    </location>
</feature>
<keyword evidence="2" id="KW-0378">Hydrolase</keyword>
<dbReference type="SUPFAM" id="SSF54928">
    <property type="entry name" value="RNA-binding domain, RBD"/>
    <property type="match status" value="1"/>
</dbReference>
<evidence type="ECO:0000313" key="8">
    <source>
        <dbReference type="Proteomes" id="UP000749646"/>
    </source>
</evidence>
<dbReference type="InterPro" id="IPR012337">
    <property type="entry name" value="RNaseH-like_sf"/>
</dbReference>
<dbReference type="PANTHER" id="PTHR23044:SF61">
    <property type="entry name" value="3'-5' EXORIBONUCLEASE 1-RELATED"/>
    <property type="match status" value="1"/>
</dbReference>
<sequence length="402" mass="44183">MSDVIEQSSVDKEVAQPTASATKSPASVDGSSATSASASTLASPASAALPAKPTSAASKAPKVPTSEYDYYIVLDFEATCDDNKPVAELLVTGATSEIIEFAWLCIAKNNFTVLHEEQRYVKSVSTPVTPFCQSLTKITPEKLENAGTLVEAIESLDNYITTEILDRGKSFCFVTHGAWDLRIQLPREAKDKNISLPTYLKEPILFDLKEEATKWVAHHSEVILKSFSLEKMCEAFNVSQVGQLHSGVDDAKTIVSIMKYLVAFAHPDVFTQAMDPAQTLKMFKMEESKIVRISSLSFDITQTELEAFFASKQLKPKELVMQANGTNTNRASAGGFAVFEKHNDALAALDLNGSLLGQRTIEITPSKPILKECVIIFFSTRRLDMQHVPIHQLRIKKSMPQV</sequence>
<dbReference type="EMBL" id="JAAAHW010004221">
    <property type="protein sequence ID" value="KAF9976988.1"/>
    <property type="molecule type" value="Genomic_DNA"/>
</dbReference>
<dbReference type="Gene3D" id="3.30.420.10">
    <property type="entry name" value="Ribonuclease H-like superfamily/Ribonuclease H"/>
    <property type="match status" value="1"/>
</dbReference>
<proteinExistence type="predicted"/>
<dbReference type="PANTHER" id="PTHR23044">
    <property type="entry name" value="3'-5' EXONUCLEASE ERI1-RELATED"/>
    <property type="match status" value="1"/>
</dbReference>
<name>A0A9P6JHG6_9FUNG</name>
<evidence type="ECO:0000256" key="4">
    <source>
        <dbReference type="PROSITE-ProRule" id="PRU00176"/>
    </source>
</evidence>
<dbReference type="InterPro" id="IPR047201">
    <property type="entry name" value="ERI-1_3'hExo-like"/>
</dbReference>
<evidence type="ECO:0000256" key="5">
    <source>
        <dbReference type="SAM" id="MobiDB-lite"/>
    </source>
</evidence>
<dbReference type="InterPro" id="IPR000504">
    <property type="entry name" value="RRM_dom"/>
</dbReference>
<dbReference type="SUPFAM" id="SSF53098">
    <property type="entry name" value="Ribonuclease H-like"/>
    <property type="match status" value="1"/>
</dbReference>
<evidence type="ECO:0000313" key="7">
    <source>
        <dbReference type="EMBL" id="KAF9976988.1"/>
    </source>
</evidence>
<dbReference type="GO" id="GO:0003723">
    <property type="term" value="F:RNA binding"/>
    <property type="evidence" value="ECO:0007669"/>
    <property type="project" value="UniProtKB-UniRule"/>
</dbReference>
<dbReference type="InterPro" id="IPR035979">
    <property type="entry name" value="RBD_domain_sf"/>
</dbReference>
<dbReference type="SMART" id="SM00479">
    <property type="entry name" value="EXOIII"/>
    <property type="match status" value="1"/>
</dbReference>
<dbReference type="Pfam" id="PF00929">
    <property type="entry name" value="RNase_T"/>
    <property type="match status" value="1"/>
</dbReference>
<gene>
    <name evidence="7" type="ORF">BGZ65_007596</name>
</gene>
<comment type="caution">
    <text evidence="7">The sequence shown here is derived from an EMBL/GenBank/DDBJ whole genome shotgun (WGS) entry which is preliminary data.</text>
</comment>
<dbReference type="AlphaFoldDB" id="A0A9P6JHG6"/>
<dbReference type="InterPro" id="IPR051274">
    <property type="entry name" value="3-5_Exoribonuclease"/>
</dbReference>
<dbReference type="Proteomes" id="UP000749646">
    <property type="component" value="Unassembled WGS sequence"/>
</dbReference>
<protein>
    <recommendedName>
        <fullName evidence="6">RRM domain-containing protein</fullName>
    </recommendedName>
</protein>
<organism evidence="7 8">
    <name type="scientific">Modicella reniformis</name>
    <dbReference type="NCBI Taxonomy" id="1440133"/>
    <lineage>
        <taxon>Eukaryota</taxon>
        <taxon>Fungi</taxon>
        <taxon>Fungi incertae sedis</taxon>
        <taxon>Mucoromycota</taxon>
        <taxon>Mortierellomycotina</taxon>
        <taxon>Mortierellomycetes</taxon>
        <taxon>Mortierellales</taxon>
        <taxon>Mortierellaceae</taxon>
        <taxon>Modicella</taxon>
    </lineage>
</organism>
<dbReference type="InterPro" id="IPR013520">
    <property type="entry name" value="Ribonucl_H"/>
</dbReference>
<evidence type="ECO:0000256" key="2">
    <source>
        <dbReference type="ARBA" id="ARBA00022801"/>
    </source>
</evidence>
<keyword evidence="8" id="KW-1185">Reference proteome</keyword>
<dbReference type="CDD" id="cd06133">
    <property type="entry name" value="ERI-1_3'hExo_like"/>
    <property type="match status" value="1"/>
</dbReference>
<evidence type="ECO:0000256" key="3">
    <source>
        <dbReference type="ARBA" id="ARBA00022839"/>
    </source>
</evidence>
<dbReference type="OrthoDB" id="448399at2759"/>
<keyword evidence="1" id="KW-0540">Nuclease</keyword>
<evidence type="ECO:0000256" key="1">
    <source>
        <dbReference type="ARBA" id="ARBA00022722"/>
    </source>
</evidence>
<evidence type="ECO:0000259" key="6">
    <source>
        <dbReference type="PROSITE" id="PS50102"/>
    </source>
</evidence>
<dbReference type="InterPro" id="IPR012677">
    <property type="entry name" value="Nucleotide-bd_a/b_plait_sf"/>
</dbReference>
<keyword evidence="4" id="KW-0694">RNA-binding</keyword>
<dbReference type="InterPro" id="IPR036397">
    <property type="entry name" value="RNaseH_sf"/>
</dbReference>
<keyword evidence="3" id="KW-0269">Exonuclease</keyword>
<dbReference type="Gene3D" id="3.30.70.330">
    <property type="match status" value="1"/>
</dbReference>
<feature type="domain" description="RRM" evidence="6">
    <location>
        <begin position="289"/>
        <end position="368"/>
    </location>
</feature>
<reference evidence="7" key="1">
    <citation type="journal article" date="2020" name="Fungal Divers.">
        <title>Resolving the Mortierellaceae phylogeny through synthesis of multi-gene phylogenetics and phylogenomics.</title>
        <authorList>
            <person name="Vandepol N."/>
            <person name="Liber J."/>
            <person name="Desiro A."/>
            <person name="Na H."/>
            <person name="Kennedy M."/>
            <person name="Barry K."/>
            <person name="Grigoriev I.V."/>
            <person name="Miller A.N."/>
            <person name="O'Donnell K."/>
            <person name="Stajich J.E."/>
            <person name="Bonito G."/>
        </authorList>
    </citation>
    <scope>NUCLEOTIDE SEQUENCE</scope>
    <source>
        <strain evidence="7">MES-2147</strain>
    </source>
</reference>